<dbReference type="InterPro" id="IPR039421">
    <property type="entry name" value="Type_1_exporter"/>
</dbReference>
<keyword evidence="8" id="KW-1185">Reference proteome</keyword>
<dbReference type="RefSeq" id="WP_406769619.1">
    <property type="nucleotide sequence ID" value="NZ_JBJHZZ010000005.1"/>
</dbReference>
<evidence type="ECO:0000259" key="6">
    <source>
        <dbReference type="PROSITE" id="PS50929"/>
    </source>
</evidence>
<evidence type="ECO:0000256" key="3">
    <source>
        <dbReference type="ARBA" id="ARBA00022989"/>
    </source>
</evidence>
<comment type="subcellular location">
    <subcellularLocation>
        <location evidence="1">Cell membrane</location>
        <topology evidence="1">Multi-pass membrane protein</topology>
    </subcellularLocation>
</comment>
<dbReference type="Pfam" id="PF00664">
    <property type="entry name" value="ABC_membrane"/>
    <property type="match status" value="1"/>
</dbReference>
<evidence type="ECO:0000256" key="5">
    <source>
        <dbReference type="SAM" id="Phobius"/>
    </source>
</evidence>
<dbReference type="PANTHER" id="PTHR43394">
    <property type="entry name" value="ATP-DEPENDENT PERMEASE MDL1, MITOCHONDRIAL"/>
    <property type="match status" value="1"/>
</dbReference>
<comment type="caution">
    <text evidence="7">The sequence shown here is derived from an EMBL/GenBank/DDBJ whole genome shotgun (WGS) entry which is preliminary data.</text>
</comment>
<gene>
    <name evidence="7" type="ORF">ACJDUG_09265</name>
</gene>
<keyword evidence="2 5" id="KW-0812">Transmembrane</keyword>
<sequence>MKKVLLNKNDISLFKRVFKYLIKYKIKYIIVLLCTILGITFGIIQPLIWANILAKLFSKEYNMLIINIGYLSIFFFMQSIINFFQSYLFSYLNENFVYDLKHDIYDRILNLPIKAFDEISVGEITSRIHSDTMAVAGIMTNQFINTITDILRIIHEGKHPVLIDEVGVGIGIGAGITINVGIIDIIIMYRNCFWSRLLYRKRYRIFEG</sequence>
<feature type="transmembrane region" description="Helical" evidence="5">
    <location>
        <begin position="64"/>
        <end position="84"/>
    </location>
</feature>
<reference evidence="7 8" key="1">
    <citation type="submission" date="2024-11" db="EMBL/GenBank/DDBJ databases">
        <authorList>
            <person name="Heng Y.C."/>
            <person name="Lim A.C.H."/>
            <person name="Lee J.K.Y."/>
            <person name="Kittelmann S."/>
        </authorList>
    </citation>
    <scope>NUCLEOTIDE SEQUENCE [LARGE SCALE GENOMIC DNA]</scope>
    <source>
        <strain evidence="7 8">WILCCON 0185</strain>
    </source>
</reference>
<evidence type="ECO:0000256" key="2">
    <source>
        <dbReference type="ARBA" id="ARBA00022692"/>
    </source>
</evidence>
<evidence type="ECO:0000313" key="7">
    <source>
        <dbReference type="EMBL" id="MFL0247161.1"/>
    </source>
</evidence>
<dbReference type="PANTHER" id="PTHR43394:SF1">
    <property type="entry name" value="ATP-BINDING CASSETTE SUB-FAMILY B MEMBER 10, MITOCHONDRIAL"/>
    <property type="match status" value="1"/>
</dbReference>
<accession>A0ABW8T3M7</accession>
<keyword evidence="4 5" id="KW-0472">Membrane</keyword>
<evidence type="ECO:0000256" key="1">
    <source>
        <dbReference type="ARBA" id="ARBA00004651"/>
    </source>
</evidence>
<dbReference type="InterPro" id="IPR036640">
    <property type="entry name" value="ABC1_TM_sf"/>
</dbReference>
<dbReference type="EMBL" id="JBJHZZ010000005">
    <property type="protein sequence ID" value="MFL0247161.1"/>
    <property type="molecule type" value="Genomic_DNA"/>
</dbReference>
<keyword evidence="3 5" id="KW-1133">Transmembrane helix</keyword>
<evidence type="ECO:0000256" key="4">
    <source>
        <dbReference type="ARBA" id="ARBA00023136"/>
    </source>
</evidence>
<name>A0ABW8T3M7_9CLOT</name>
<dbReference type="SUPFAM" id="SSF90123">
    <property type="entry name" value="ABC transporter transmembrane region"/>
    <property type="match status" value="1"/>
</dbReference>
<proteinExistence type="predicted"/>
<dbReference type="Gene3D" id="1.20.1560.10">
    <property type="entry name" value="ABC transporter type 1, transmembrane domain"/>
    <property type="match status" value="1"/>
</dbReference>
<feature type="transmembrane region" description="Helical" evidence="5">
    <location>
        <begin position="28"/>
        <end position="52"/>
    </location>
</feature>
<feature type="transmembrane region" description="Helical" evidence="5">
    <location>
        <begin position="166"/>
        <end position="189"/>
    </location>
</feature>
<evidence type="ECO:0000313" key="8">
    <source>
        <dbReference type="Proteomes" id="UP001623591"/>
    </source>
</evidence>
<dbReference type="PROSITE" id="PS50929">
    <property type="entry name" value="ABC_TM1F"/>
    <property type="match status" value="1"/>
</dbReference>
<protein>
    <submittedName>
        <fullName evidence="7">ABC transporter transmembrane domain-containing protein</fullName>
    </submittedName>
</protein>
<feature type="domain" description="ABC transmembrane type-1" evidence="6">
    <location>
        <begin position="29"/>
        <end position="154"/>
    </location>
</feature>
<dbReference type="InterPro" id="IPR011527">
    <property type="entry name" value="ABC1_TM_dom"/>
</dbReference>
<organism evidence="7 8">
    <name type="scientific">Candidatus Clostridium stratigraminis</name>
    <dbReference type="NCBI Taxonomy" id="3381661"/>
    <lineage>
        <taxon>Bacteria</taxon>
        <taxon>Bacillati</taxon>
        <taxon>Bacillota</taxon>
        <taxon>Clostridia</taxon>
        <taxon>Eubacteriales</taxon>
        <taxon>Clostridiaceae</taxon>
        <taxon>Clostridium</taxon>
    </lineage>
</organism>
<dbReference type="Proteomes" id="UP001623591">
    <property type="component" value="Unassembled WGS sequence"/>
</dbReference>